<reference evidence="3 4" key="1">
    <citation type="journal article" date="2024" name="Science">
        <title>Giant polyketide synthase enzymes in the biosynthesis of giant marine polyether toxins.</title>
        <authorList>
            <person name="Fallon T.R."/>
            <person name="Shende V.V."/>
            <person name="Wierzbicki I.H."/>
            <person name="Pendleton A.L."/>
            <person name="Watervoot N.F."/>
            <person name="Auber R.P."/>
            <person name="Gonzalez D.J."/>
            <person name="Wisecaver J.H."/>
            <person name="Moore B.S."/>
        </authorList>
    </citation>
    <scope>NUCLEOTIDE SEQUENCE [LARGE SCALE GENOMIC DNA]</scope>
    <source>
        <strain evidence="3 4">12B1</strain>
    </source>
</reference>
<evidence type="ECO:0000313" key="3">
    <source>
        <dbReference type="EMBL" id="KAL1511818.1"/>
    </source>
</evidence>
<name>A0AB34J2U3_PRYPA</name>
<keyword evidence="1" id="KW-0732">Signal</keyword>
<dbReference type="Proteomes" id="UP001515480">
    <property type="component" value="Unassembled WGS sequence"/>
</dbReference>
<evidence type="ECO:0000256" key="1">
    <source>
        <dbReference type="SAM" id="SignalP"/>
    </source>
</evidence>
<accession>A0AB34J2U3</accession>
<dbReference type="Gene3D" id="3.40.50.1100">
    <property type="match status" value="2"/>
</dbReference>
<evidence type="ECO:0000259" key="2">
    <source>
        <dbReference type="Pfam" id="PF00291"/>
    </source>
</evidence>
<dbReference type="AlphaFoldDB" id="A0AB34J2U3"/>
<dbReference type="InterPro" id="IPR050214">
    <property type="entry name" value="Cys_Synth/Cystath_Beta-Synth"/>
</dbReference>
<proteinExistence type="predicted"/>
<evidence type="ECO:0000313" key="4">
    <source>
        <dbReference type="Proteomes" id="UP001515480"/>
    </source>
</evidence>
<sequence length="427" mass="45920">MLSAALLPRLVAALLAARLLWALRRRALARPTAPPCEYVEPRSGARYPLHTARWCADHSDRDGKPIPLMLTDLPGIRRHQIHGSVRSLWRYAAAFPMPCARPISLGEGCTPLIALPLRGAVVHFKCEWYNPTSSFKDRGTTVMLSLLRQQGVTAVLEDSSGNGGASVACYAAAGGLHATIMAPQSTSAEKTVQMRAHGASVELIPGSRQATADAAVAAHGRDGGKLFYSSHNWHPFFLQGTKTLAYELWEDLGFTAPDNVIIPTGAGSNVLGCQIGFEELMRAGEISELPRLFCVQPLLCSPIASAIQRELGEDDGKNTPPVWNTPEKTMAEGTSIMQPVRLHECVRAVCKSRGSAVRVTEDEMSMATLELAQMGLYTEPTCAQAAAAFHELLATGKIHETQKTVVILTSTGIKATPKLASLLGVKL</sequence>
<feature type="signal peptide" evidence="1">
    <location>
        <begin position="1"/>
        <end position="29"/>
    </location>
</feature>
<dbReference type="EMBL" id="JBGBPQ010000013">
    <property type="protein sequence ID" value="KAL1511818.1"/>
    <property type="molecule type" value="Genomic_DNA"/>
</dbReference>
<dbReference type="InterPro" id="IPR001926">
    <property type="entry name" value="TrpB-like_PALP"/>
</dbReference>
<keyword evidence="4" id="KW-1185">Reference proteome</keyword>
<feature type="chain" id="PRO_5044336601" description="Tryptophan synthase beta chain-like PALP domain-containing protein" evidence="1">
    <location>
        <begin position="30"/>
        <end position="427"/>
    </location>
</feature>
<dbReference type="Pfam" id="PF00291">
    <property type="entry name" value="PALP"/>
    <property type="match status" value="1"/>
</dbReference>
<feature type="domain" description="Tryptophan synthase beta chain-like PALP" evidence="2">
    <location>
        <begin position="103"/>
        <end position="409"/>
    </location>
</feature>
<dbReference type="SUPFAM" id="SSF53686">
    <property type="entry name" value="Tryptophan synthase beta subunit-like PLP-dependent enzymes"/>
    <property type="match status" value="1"/>
</dbReference>
<comment type="caution">
    <text evidence="3">The sequence shown here is derived from an EMBL/GenBank/DDBJ whole genome shotgun (WGS) entry which is preliminary data.</text>
</comment>
<dbReference type="PANTHER" id="PTHR10314">
    <property type="entry name" value="CYSTATHIONINE BETA-SYNTHASE"/>
    <property type="match status" value="1"/>
</dbReference>
<dbReference type="InterPro" id="IPR036052">
    <property type="entry name" value="TrpB-like_PALP_sf"/>
</dbReference>
<organism evidence="3 4">
    <name type="scientific">Prymnesium parvum</name>
    <name type="common">Toxic golden alga</name>
    <dbReference type="NCBI Taxonomy" id="97485"/>
    <lineage>
        <taxon>Eukaryota</taxon>
        <taxon>Haptista</taxon>
        <taxon>Haptophyta</taxon>
        <taxon>Prymnesiophyceae</taxon>
        <taxon>Prymnesiales</taxon>
        <taxon>Prymnesiaceae</taxon>
        <taxon>Prymnesium</taxon>
    </lineage>
</organism>
<protein>
    <recommendedName>
        <fullName evidence="2">Tryptophan synthase beta chain-like PALP domain-containing protein</fullName>
    </recommendedName>
</protein>
<gene>
    <name evidence="3" type="ORF">AB1Y20_005104</name>
</gene>